<dbReference type="Proteomes" id="UP001320766">
    <property type="component" value="Unassembled WGS sequence"/>
</dbReference>
<comment type="caution">
    <text evidence="1">The sequence shown here is derived from an EMBL/GenBank/DDBJ whole genome shotgun (WGS) entry which is preliminary data.</text>
</comment>
<sequence length="70" mass="7384">MRAGDAGYVRLARVDHGEVGPAGSGEFTDPAFGEFADQGVTGDARTCDAETWPVYPAPSGFLLRSRPLIT</sequence>
<proteinExistence type="predicted"/>
<gene>
    <name evidence="1" type="ORF">HD595_000987</name>
</gene>
<accession>A0ABT1JSX9</accession>
<name>A0ABT1JSX9_9ACTN</name>
<reference evidence="1 2" key="1">
    <citation type="submission" date="2022-06" db="EMBL/GenBank/DDBJ databases">
        <title>Sequencing the genomes of 1000 actinobacteria strains.</title>
        <authorList>
            <person name="Klenk H.-P."/>
        </authorList>
    </citation>
    <scope>NUCLEOTIDE SEQUENCE [LARGE SCALE GENOMIC DNA]</scope>
    <source>
        <strain evidence="1 2">DSM 44170</strain>
    </source>
</reference>
<dbReference type="EMBL" id="JAMZEC010000001">
    <property type="protein sequence ID" value="MCP2344865.1"/>
    <property type="molecule type" value="Genomic_DNA"/>
</dbReference>
<evidence type="ECO:0000313" key="1">
    <source>
        <dbReference type="EMBL" id="MCP2344865.1"/>
    </source>
</evidence>
<organism evidence="1 2">
    <name type="scientific">Nonomuraea roseoviolacea subsp. carminata</name>
    <dbReference type="NCBI Taxonomy" id="160689"/>
    <lineage>
        <taxon>Bacteria</taxon>
        <taxon>Bacillati</taxon>
        <taxon>Actinomycetota</taxon>
        <taxon>Actinomycetes</taxon>
        <taxon>Streptosporangiales</taxon>
        <taxon>Streptosporangiaceae</taxon>
        <taxon>Nonomuraea</taxon>
    </lineage>
</organism>
<evidence type="ECO:0000313" key="2">
    <source>
        <dbReference type="Proteomes" id="UP001320766"/>
    </source>
</evidence>
<keyword evidence="2" id="KW-1185">Reference proteome</keyword>
<protein>
    <submittedName>
        <fullName evidence="1">Uncharacterized protein</fullName>
    </submittedName>
</protein>